<keyword evidence="5 7" id="KW-0460">Magnesium</keyword>
<gene>
    <name evidence="9" type="primary">rdgB</name>
    <name evidence="9" type="ORF">ACCQ40_05615</name>
</gene>
<comment type="caution">
    <text evidence="7">Lacks conserved residue(s) required for the propagation of feature annotation.</text>
</comment>
<reference evidence="9 10" key="1">
    <citation type="journal article" date="2025" name="Anaerobe">
        <title>Description of Anaerococcus kampingiae sp. nov., Anaerococcus groningensis sp. nov., Anaerococcus martiniensis sp. nov., and Anaerococcus cruorum sp. nov., isolated from human clinical specimens.</title>
        <authorList>
            <person name="Boiten K.E."/>
            <person name="Meijer J."/>
            <person name="van Wezel E.M."/>
            <person name="Veloo A.C.M."/>
        </authorList>
    </citation>
    <scope>NUCLEOTIDE SEQUENCE [LARGE SCALE GENOMIC DNA]</scope>
    <source>
        <strain evidence="9 10">ENR1039</strain>
    </source>
</reference>
<dbReference type="EMBL" id="JBGMEH010000006">
    <property type="protein sequence ID" value="MFO3716265.1"/>
    <property type="molecule type" value="Genomic_DNA"/>
</dbReference>
<dbReference type="NCBIfam" id="TIGR00042">
    <property type="entry name" value="RdgB/HAM1 family non-canonical purine NTP pyrophosphatase"/>
    <property type="match status" value="1"/>
</dbReference>
<keyword evidence="2 7" id="KW-0479">Metal-binding</keyword>
<dbReference type="PANTHER" id="PTHR11067">
    <property type="entry name" value="INOSINE TRIPHOSPHATE PYROPHOSPHATASE/HAM1 PROTEIN"/>
    <property type="match status" value="1"/>
</dbReference>
<evidence type="ECO:0000313" key="10">
    <source>
        <dbReference type="Proteomes" id="UP001638015"/>
    </source>
</evidence>
<feature type="active site" description="Proton acceptor" evidence="7">
    <location>
        <position position="68"/>
    </location>
</feature>
<comment type="caution">
    <text evidence="9">The sequence shown here is derived from an EMBL/GenBank/DDBJ whole genome shotgun (WGS) entry which is preliminary data.</text>
</comment>
<keyword evidence="4 7" id="KW-0378">Hydrolase</keyword>
<evidence type="ECO:0000256" key="7">
    <source>
        <dbReference type="HAMAP-Rule" id="MF_01405"/>
    </source>
</evidence>
<evidence type="ECO:0000256" key="1">
    <source>
        <dbReference type="ARBA" id="ARBA00008023"/>
    </source>
</evidence>
<keyword evidence="10" id="KW-1185">Reference proteome</keyword>
<comment type="similarity">
    <text evidence="1 7 8">Belongs to the HAM1 NTPase family.</text>
</comment>
<name>A0ABW9MWT2_9FIRM</name>
<proteinExistence type="inferred from homology"/>
<sequence>MEIVFASGNKDKVKQVKLILGNLDVKTPGDFEIENFEVEEDAPDLKGNAYKKAKALFDIINKPTIADDTGLFVEALNGNPGVHSHRYASENPTYKDNREKLLKELEDKENRSAYFETCLCFIDEAGVDHYFYGRLPGVITKKEAGDYDFGYDQIFLPEKSSKTLGQMSKEEINEISHRGTALEEFKKYLSGLSL</sequence>
<comment type="cofactor">
    <cofactor evidence="7">
        <name>Mg(2+)</name>
        <dbReference type="ChEBI" id="CHEBI:18420"/>
    </cofactor>
    <text evidence="7">Binds 1 Mg(2+) ion per subunit.</text>
</comment>
<feature type="binding site" evidence="7">
    <location>
        <position position="68"/>
    </location>
    <ligand>
        <name>Mg(2+)</name>
        <dbReference type="ChEBI" id="CHEBI:18420"/>
    </ligand>
</feature>
<comment type="catalytic activity">
    <reaction evidence="7">
        <text>dITP + H2O = dIMP + diphosphate + H(+)</text>
        <dbReference type="Rhea" id="RHEA:28342"/>
        <dbReference type="ChEBI" id="CHEBI:15377"/>
        <dbReference type="ChEBI" id="CHEBI:15378"/>
        <dbReference type="ChEBI" id="CHEBI:33019"/>
        <dbReference type="ChEBI" id="CHEBI:61194"/>
        <dbReference type="ChEBI" id="CHEBI:61382"/>
        <dbReference type="EC" id="3.6.1.66"/>
    </reaction>
</comment>
<dbReference type="InterPro" id="IPR029001">
    <property type="entry name" value="ITPase-like_fam"/>
</dbReference>
<comment type="function">
    <text evidence="7">Pyrophosphatase that catalyzes the hydrolysis of nucleoside triphosphates to their monophosphate derivatives, with a high preference for the non-canonical purine nucleotides XTP (xanthosine triphosphate), dITP (deoxyinosine triphosphate) and ITP. Seems to function as a house-cleaning enzyme that removes non-canonical purine nucleotides from the nucleotide pool, thus preventing their incorporation into DNA/RNA and avoiding chromosomal lesions.</text>
</comment>
<evidence type="ECO:0000256" key="2">
    <source>
        <dbReference type="ARBA" id="ARBA00022723"/>
    </source>
</evidence>
<feature type="binding site" evidence="7">
    <location>
        <begin position="7"/>
        <end position="12"/>
    </location>
    <ligand>
        <name>substrate</name>
    </ligand>
</feature>
<dbReference type="Pfam" id="PF01725">
    <property type="entry name" value="Ham1p_like"/>
    <property type="match status" value="1"/>
</dbReference>
<evidence type="ECO:0000256" key="5">
    <source>
        <dbReference type="ARBA" id="ARBA00022842"/>
    </source>
</evidence>
<organism evidence="9 10">
    <name type="scientific">Anaerococcus cruorum</name>
    <dbReference type="NCBI Taxonomy" id="3115617"/>
    <lineage>
        <taxon>Bacteria</taxon>
        <taxon>Bacillati</taxon>
        <taxon>Bacillota</taxon>
        <taxon>Tissierellia</taxon>
        <taxon>Tissierellales</taxon>
        <taxon>Peptoniphilaceae</taxon>
        <taxon>Anaerococcus</taxon>
    </lineage>
</organism>
<dbReference type="EC" id="3.6.1.66" evidence="7"/>
<keyword evidence="6 7" id="KW-0546">Nucleotide metabolism</keyword>
<dbReference type="GO" id="GO:0036220">
    <property type="term" value="F:ITP diphosphatase activity"/>
    <property type="evidence" value="ECO:0007669"/>
    <property type="project" value="UniProtKB-EC"/>
</dbReference>
<feature type="binding site" evidence="7">
    <location>
        <begin position="149"/>
        <end position="152"/>
    </location>
    <ligand>
        <name>substrate</name>
    </ligand>
</feature>
<dbReference type="PANTHER" id="PTHR11067:SF9">
    <property type="entry name" value="INOSINE TRIPHOSPHATE PYROPHOSPHATASE"/>
    <property type="match status" value="1"/>
</dbReference>
<feature type="binding site" evidence="7">
    <location>
        <begin position="177"/>
        <end position="178"/>
    </location>
    <ligand>
        <name>substrate</name>
    </ligand>
</feature>
<feature type="binding site" evidence="7">
    <location>
        <position position="69"/>
    </location>
    <ligand>
        <name>substrate</name>
    </ligand>
</feature>
<dbReference type="Gene3D" id="3.90.950.10">
    <property type="match status" value="1"/>
</dbReference>
<dbReference type="Proteomes" id="UP001638015">
    <property type="component" value="Unassembled WGS sequence"/>
</dbReference>
<evidence type="ECO:0000313" key="9">
    <source>
        <dbReference type="EMBL" id="MFO3716265.1"/>
    </source>
</evidence>
<evidence type="ECO:0000256" key="4">
    <source>
        <dbReference type="ARBA" id="ARBA00022801"/>
    </source>
</evidence>
<protein>
    <recommendedName>
        <fullName evidence="7">dITP/XTP pyrophosphatase</fullName>
        <ecNumber evidence="7">3.6.1.66</ecNumber>
    </recommendedName>
    <alternativeName>
        <fullName evidence="7">Non-canonical purine NTP pyrophosphatase</fullName>
    </alternativeName>
    <alternativeName>
        <fullName evidence="7">Non-standard purine NTP pyrophosphatase</fullName>
    </alternativeName>
    <alternativeName>
        <fullName evidence="7">Nucleoside-triphosphate diphosphatase</fullName>
    </alternativeName>
    <alternativeName>
        <fullName evidence="7">Nucleoside-triphosphate pyrophosphatase</fullName>
        <shortName evidence="7">NTPase</shortName>
    </alternativeName>
</protein>
<evidence type="ECO:0000256" key="3">
    <source>
        <dbReference type="ARBA" id="ARBA00022741"/>
    </source>
</evidence>
<dbReference type="InterPro" id="IPR002637">
    <property type="entry name" value="RdgB/HAM1"/>
</dbReference>
<evidence type="ECO:0000256" key="8">
    <source>
        <dbReference type="RuleBase" id="RU003781"/>
    </source>
</evidence>
<comment type="catalytic activity">
    <reaction evidence="7">
        <text>ITP + H2O = IMP + diphosphate + H(+)</text>
        <dbReference type="Rhea" id="RHEA:29399"/>
        <dbReference type="ChEBI" id="CHEBI:15377"/>
        <dbReference type="ChEBI" id="CHEBI:15378"/>
        <dbReference type="ChEBI" id="CHEBI:33019"/>
        <dbReference type="ChEBI" id="CHEBI:58053"/>
        <dbReference type="ChEBI" id="CHEBI:61402"/>
        <dbReference type="EC" id="3.6.1.66"/>
    </reaction>
</comment>
<comment type="subunit">
    <text evidence="7">Homodimer.</text>
</comment>
<dbReference type="InterPro" id="IPR020922">
    <property type="entry name" value="dITP/XTP_pyrophosphatase"/>
</dbReference>
<comment type="catalytic activity">
    <reaction evidence="7">
        <text>XTP + H2O = XMP + diphosphate + H(+)</text>
        <dbReference type="Rhea" id="RHEA:28610"/>
        <dbReference type="ChEBI" id="CHEBI:15377"/>
        <dbReference type="ChEBI" id="CHEBI:15378"/>
        <dbReference type="ChEBI" id="CHEBI:33019"/>
        <dbReference type="ChEBI" id="CHEBI:57464"/>
        <dbReference type="ChEBI" id="CHEBI:61314"/>
        <dbReference type="EC" id="3.6.1.66"/>
    </reaction>
</comment>
<dbReference type="SUPFAM" id="SSF52972">
    <property type="entry name" value="ITPase-like"/>
    <property type="match status" value="1"/>
</dbReference>
<dbReference type="CDD" id="cd00515">
    <property type="entry name" value="HAM1"/>
    <property type="match status" value="1"/>
</dbReference>
<dbReference type="HAMAP" id="MF_01405">
    <property type="entry name" value="Non_canon_purine_NTPase"/>
    <property type="match status" value="1"/>
</dbReference>
<dbReference type="RefSeq" id="WP_410032968.1">
    <property type="nucleotide sequence ID" value="NZ_JBGMEH010000006.1"/>
</dbReference>
<evidence type="ECO:0000256" key="6">
    <source>
        <dbReference type="ARBA" id="ARBA00023080"/>
    </source>
</evidence>
<feature type="binding site" evidence="7">
    <location>
        <position position="39"/>
    </location>
    <ligand>
        <name>Mg(2+)</name>
        <dbReference type="ChEBI" id="CHEBI:18420"/>
    </ligand>
</feature>
<accession>A0ABW9MWT2</accession>
<keyword evidence="3 7" id="KW-0547">Nucleotide-binding</keyword>